<protein>
    <submittedName>
        <fullName evidence="2">Uncharacterized protein</fullName>
    </submittedName>
</protein>
<dbReference type="EMBL" id="SORF01000009">
    <property type="protein sequence ID" value="TDY44625.1"/>
    <property type="molecule type" value="Genomic_DNA"/>
</dbReference>
<feature type="transmembrane region" description="Helical" evidence="1">
    <location>
        <begin position="12"/>
        <end position="32"/>
    </location>
</feature>
<organism evidence="2 3">
    <name type="scientific">Alicyclobacillus sacchari</name>
    <dbReference type="NCBI Taxonomy" id="392010"/>
    <lineage>
        <taxon>Bacteria</taxon>
        <taxon>Bacillati</taxon>
        <taxon>Bacillota</taxon>
        <taxon>Bacilli</taxon>
        <taxon>Bacillales</taxon>
        <taxon>Alicyclobacillaceae</taxon>
        <taxon>Alicyclobacillus</taxon>
    </lineage>
</organism>
<comment type="caution">
    <text evidence="2">The sequence shown here is derived from an EMBL/GenBank/DDBJ whole genome shotgun (WGS) entry which is preliminary data.</text>
</comment>
<evidence type="ECO:0000256" key="1">
    <source>
        <dbReference type="SAM" id="Phobius"/>
    </source>
</evidence>
<evidence type="ECO:0000313" key="3">
    <source>
        <dbReference type="Proteomes" id="UP000294581"/>
    </source>
</evidence>
<evidence type="ECO:0000313" key="2">
    <source>
        <dbReference type="EMBL" id="TDY44625.1"/>
    </source>
</evidence>
<feature type="transmembrane region" description="Helical" evidence="1">
    <location>
        <begin position="44"/>
        <end position="65"/>
    </location>
</feature>
<keyword evidence="1" id="KW-1133">Transmembrane helix</keyword>
<reference evidence="2 3" key="1">
    <citation type="submission" date="2019-03" db="EMBL/GenBank/DDBJ databases">
        <title>Genomic Encyclopedia of Type Strains, Phase IV (KMG-IV): sequencing the most valuable type-strain genomes for metagenomic binning, comparative biology and taxonomic classification.</title>
        <authorList>
            <person name="Goeker M."/>
        </authorList>
    </citation>
    <scope>NUCLEOTIDE SEQUENCE [LARGE SCALE GENOMIC DNA]</scope>
    <source>
        <strain evidence="2 3">DSM 17974</strain>
    </source>
</reference>
<feature type="transmembrane region" description="Helical" evidence="1">
    <location>
        <begin position="71"/>
        <end position="90"/>
    </location>
</feature>
<proteinExistence type="predicted"/>
<dbReference type="Proteomes" id="UP000294581">
    <property type="component" value="Unassembled WGS sequence"/>
</dbReference>
<accession>A0A4R8LKE0</accession>
<keyword evidence="3" id="KW-1185">Reference proteome</keyword>
<name>A0A4R8LKE0_9BACL</name>
<keyword evidence="1" id="KW-0472">Membrane</keyword>
<gene>
    <name evidence="2" type="ORF">C7445_109124</name>
</gene>
<dbReference type="AlphaFoldDB" id="A0A4R8LKE0"/>
<sequence length="94" mass="10216">MTHRSAGWRGGIIIGTIVGDILTGVLVVIYIISHKKQGNFRGIWLQVLGALFVGWDINLLLNIRTAPMNPIGAIVFVGFLAVLFYVLGGLRGKK</sequence>
<keyword evidence="1" id="KW-0812">Transmembrane</keyword>